<feature type="transmembrane region" description="Helical" evidence="7">
    <location>
        <begin position="146"/>
        <end position="165"/>
    </location>
</feature>
<keyword evidence="5 7" id="KW-0472">Membrane</keyword>
<protein>
    <submittedName>
        <fullName evidence="10">Quinol oxidase subunit 3</fullName>
        <ecNumber evidence="10">1.10.3.-</ecNumber>
    </submittedName>
</protein>
<dbReference type="Pfam" id="PF00510">
    <property type="entry name" value="COX3"/>
    <property type="match status" value="1"/>
</dbReference>
<dbReference type="RefSeq" id="WP_238179283.1">
    <property type="nucleotide sequence ID" value="NZ_BPQI01000117.1"/>
</dbReference>
<name>A0A564G0P5_9HYPH</name>
<dbReference type="InterPro" id="IPR035973">
    <property type="entry name" value="Cyt_c_oxidase_su3-like_sf"/>
</dbReference>
<gene>
    <name evidence="10" type="primary">qoxC</name>
    <name evidence="9" type="ORF">IFDJLNFL_3610</name>
    <name evidence="10" type="ORF">MTDSW087_03499</name>
</gene>
<evidence type="ECO:0000313" key="9">
    <source>
        <dbReference type="EMBL" id="GJD57698.1"/>
    </source>
</evidence>
<dbReference type="Proteomes" id="UP000401717">
    <property type="component" value="Unassembled WGS sequence"/>
</dbReference>
<evidence type="ECO:0000256" key="1">
    <source>
        <dbReference type="ARBA" id="ARBA00004141"/>
    </source>
</evidence>
<dbReference type="EMBL" id="BPQI01000117">
    <property type="protein sequence ID" value="GJD57698.1"/>
    <property type="molecule type" value="Genomic_DNA"/>
</dbReference>
<keyword evidence="4 7" id="KW-1133">Transmembrane helix</keyword>
<feature type="transmembrane region" description="Helical" evidence="7">
    <location>
        <begin position="110"/>
        <end position="134"/>
    </location>
</feature>
<dbReference type="PANTHER" id="PTHR11403:SF6">
    <property type="entry name" value="NITRIC OXIDE REDUCTASE SUBUNIT E"/>
    <property type="match status" value="1"/>
</dbReference>
<dbReference type="InterPro" id="IPR024791">
    <property type="entry name" value="Cyt_c/ubiquinol_Oxase_su3"/>
</dbReference>
<evidence type="ECO:0000259" key="8">
    <source>
        <dbReference type="PROSITE" id="PS50253"/>
    </source>
</evidence>
<dbReference type="GO" id="GO:0005886">
    <property type="term" value="C:plasma membrane"/>
    <property type="evidence" value="ECO:0007669"/>
    <property type="project" value="UniProtKB-SubCell"/>
</dbReference>
<feature type="domain" description="Heme-copper oxidase subunit III family profile" evidence="8">
    <location>
        <begin position="1"/>
        <end position="167"/>
    </location>
</feature>
<evidence type="ECO:0000256" key="3">
    <source>
        <dbReference type="ARBA" id="ARBA00022692"/>
    </source>
</evidence>
<feature type="transmembrane region" description="Helical" evidence="7">
    <location>
        <begin position="41"/>
        <end position="61"/>
    </location>
</feature>
<dbReference type="GO" id="GO:0019646">
    <property type="term" value="P:aerobic electron transport chain"/>
    <property type="evidence" value="ECO:0007669"/>
    <property type="project" value="InterPro"/>
</dbReference>
<organism evidence="10 11">
    <name type="scientific">Methylobacterium dankookense</name>
    <dbReference type="NCBI Taxonomy" id="560405"/>
    <lineage>
        <taxon>Bacteria</taxon>
        <taxon>Pseudomonadati</taxon>
        <taxon>Pseudomonadota</taxon>
        <taxon>Alphaproteobacteria</taxon>
        <taxon>Hyphomicrobiales</taxon>
        <taxon>Methylobacteriaceae</taxon>
        <taxon>Methylobacterium</taxon>
    </lineage>
</organism>
<comment type="subcellular location">
    <subcellularLocation>
        <location evidence="6">Cell membrane</location>
        <topology evidence="6">Multi-pass membrane protein</topology>
    </subcellularLocation>
    <subcellularLocation>
        <location evidence="1">Membrane</location>
        <topology evidence="1">Multi-pass membrane protein</topology>
    </subcellularLocation>
</comment>
<comment type="similarity">
    <text evidence="2 6">Belongs to the cytochrome c oxidase subunit 3 family.</text>
</comment>
<dbReference type="GO" id="GO:0016491">
    <property type="term" value="F:oxidoreductase activity"/>
    <property type="evidence" value="ECO:0007669"/>
    <property type="project" value="UniProtKB-KW"/>
</dbReference>
<dbReference type="PROSITE" id="PS50253">
    <property type="entry name" value="COX3"/>
    <property type="match status" value="1"/>
</dbReference>
<keyword evidence="12" id="KW-1185">Reference proteome</keyword>
<evidence type="ECO:0000256" key="2">
    <source>
        <dbReference type="ARBA" id="ARBA00010581"/>
    </source>
</evidence>
<feature type="transmembrane region" description="Helical" evidence="7">
    <location>
        <begin position="73"/>
        <end position="90"/>
    </location>
</feature>
<dbReference type="InterPro" id="IPR000298">
    <property type="entry name" value="Cyt_c_oxidase-like_su3"/>
</dbReference>
<evidence type="ECO:0000256" key="5">
    <source>
        <dbReference type="ARBA" id="ARBA00023136"/>
    </source>
</evidence>
<proteinExistence type="inferred from homology"/>
<dbReference type="AlphaFoldDB" id="A0A564G0P5"/>
<evidence type="ECO:0000256" key="7">
    <source>
        <dbReference type="SAM" id="Phobius"/>
    </source>
</evidence>
<dbReference type="GO" id="GO:0004129">
    <property type="term" value="F:cytochrome-c oxidase activity"/>
    <property type="evidence" value="ECO:0007669"/>
    <property type="project" value="InterPro"/>
</dbReference>
<accession>A0A564G0P5</accession>
<keyword evidence="10" id="KW-0560">Oxidoreductase</keyword>
<reference evidence="9" key="3">
    <citation type="submission" date="2021-08" db="EMBL/GenBank/DDBJ databases">
        <authorList>
            <person name="Tani A."/>
            <person name="Ola A."/>
            <person name="Ogura Y."/>
            <person name="Katsura K."/>
            <person name="Hayashi T."/>
        </authorList>
    </citation>
    <scope>NUCLEOTIDE SEQUENCE</scope>
    <source>
        <strain evidence="9">DSM 22415</strain>
    </source>
</reference>
<dbReference type="EC" id="1.10.3.-" evidence="10"/>
<reference evidence="9" key="2">
    <citation type="journal article" date="2021" name="Front. Microbiol.">
        <title>Comprehensive Comparative Genomics and Phenotyping of Methylobacterium Species.</title>
        <authorList>
            <person name="Alessa O."/>
            <person name="Ogura Y."/>
            <person name="Fujitani Y."/>
            <person name="Takami H."/>
            <person name="Hayashi T."/>
            <person name="Sahin N."/>
            <person name="Tani A."/>
        </authorList>
    </citation>
    <scope>NUCLEOTIDE SEQUENCE</scope>
    <source>
        <strain evidence="9">DSM 22415</strain>
    </source>
</reference>
<keyword evidence="3 6" id="KW-0812">Transmembrane</keyword>
<evidence type="ECO:0000313" key="11">
    <source>
        <dbReference type="Proteomes" id="UP000401717"/>
    </source>
</evidence>
<sequence>MMWILILGELGVFGAFFVGFAVAHALDPTGFEASQARVGRVLGGIATVVLVTSGWSAAVALQRKRAGLDPGPALIGSMVLGLAFLGTKAVDYADKFAHGIDIDTNTFWTLYFLMTGFHAMHVVLGVVIIGIIYFNDSLENIETGTAFWHMVDLIWVLLYPLVYLLRS</sequence>
<evidence type="ECO:0000313" key="12">
    <source>
        <dbReference type="Proteomes" id="UP001055303"/>
    </source>
</evidence>
<reference evidence="10 11" key="1">
    <citation type="submission" date="2019-06" db="EMBL/GenBank/DDBJ databases">
        <authorList>
            <person name="Rodrigo-Torres L."/>
            <person name="Arahal R. D."/>
            <person name="Lucena T."/>
        </authorList>
    </citation>
    <scope>NUCLEOTIDE SEQUENCE [LARGE SCALE GENOMIC DNA]</scope>
    <source>
        <strain evidence="10 11">SW08-7</strain>
    </source>
</reference>
<evidence type="ECO:0000313" key="10">
    <source>
        <dbReference type="EMBL" id="VUF13792.1"/>
    </source>
</evidence>
<dbReference type="Proteomes" id="UP001055303">
    <property type="component" value="Unassembled WGS sequence"/>
</dbReference>
<dbReference type="PANTHER" id="PTHR11403">
    <property type="entry name" value="CYTOCHROME C OXIDASE SUBUNIT III"/>
    <property type="match status" value="1"/>
</dbReference>
<dbReference type="SUPFAM" id="SSF81452">
    <property type="entry name" value="Cytochrome c oxidase subunit III-like"/>
    <property type="match status" value="1"/>
</dbReference>
<evidence type="ECO:0000256" key="6">
    <source>
        <dbReference type="RuleBase" id="RU003376"/>
    </source>
</evidence>
<dbReference type="Gene3D" id="1.20.120.80">
    <property type="entry name" value="Cytochrome c oxidase, subunit III, four-helix bundle"/>
    <property type="match status" value="1"/>
</dbReference>
<dbReference type="EMBL" id="CABFVH010000024">
    <property type="protein sequence ID" value="VUF13792.1"/>
    <property type="molecule type" value="Genomic_DNA"/>
</dbReference>
<evidence type="ECO:0000256" key="4">
    <source>
        <dbReference type="ARBA" id="ARBA00022989"/>
    </source>
</evidence>
<dbReference type="InterPro" id="IPR013833">
    <property type="entry name" value="Cyt_c_oxidase_su3_a-hlx"/>
</dbReference>